<dbReference type="InterPro" id="IPR049549">
    <property type="entry name" value="RPN7_PSMD6_C"/>
</dbReference>
<keyword evidence="7" id="KW-1185">Reference proteome</keyword>
<comment type="caution">
    <text evidence="6">The sequence shown here is derived from an EMBL/GenBank/DDBJ whole genome shotgun (WGS) entry which is preliminary data.</text>
</comment>
<dbReference type="Proteomes" id="UP000777482">
    <property type="component" value="Unassembled WGS sequence"/>
</dbReference>
<dbReference type="AlphaFoldDB" id="A0A9P7B3Z0"/>
<protein>
    <recommendedName>
        <fullName evidence="5">PCI domain-containing protein</fullName>
    </recommendedName>
</protein>
<organism evidence="6 7">
    <name type="scientific">Rhodotorula mucilaginosa</name>
    <name type="common">Yeast</name>
    <name type="synonym">Rhodotorula rubra</name>
    <dbReference type="NCBI Taxonomy" id="5537"/>
    <lineage>
        <taxon>Eukaryota</taxon>
        <taxon>Fungi</taxon>
        <taxon>Dikarya</taxon>
        <taxon>Basidiomycota</taxon>
        <taxon>Pucciniomycotina</taxon>
        <taxon>Microbotryomycetes</taxon>
        <taxon>Sporidiobolales</taxon>
        <taxon>Sporidiobolaceae</taxon>
        <taxon>Rhodotorula</taxon>
    </lineage>
</organism>
<dbReference type="PROSITE" id="PS50250">
    <property type="entry name" value="PCI"/>
    <property type="match status" value="1"/>
</dbReference>
<reference evidence="6 7" key="1">
    <citation type="submission" date="2020-11" db="EMBL/GenBank/DDBJ databases">
        <title>Kefir isolates.</title>
        <authorList>
            <person name="Marcisauskas S."/>
            <person name="Kim Y."/>
            <person name="Blasche S."/>
        </authorList>
    </citation>
    <scope>NUCLEOTIDE SEQUENCE [LARGE SCALE GENOMIC DNA]</scope>
    <source>
        <strain evidence="6 7">KR</strain>
    </source>
</reference>
<sequence length="426" mass="46254">MASTSTAPPPTVADDAPLPIPNLALPQLAFVLTDPKAEHKRDGALQRLVDGIVKDEMAPYLETLVERGIVPASLPSPSSAAADPTSTSSSSSTSTATATASASDLIASLREKNKAELERLDTKLTDARTNLGESEVSDALRERAAYLARIGADKSQAVKAYEDAIEKTAGKGTKIDLVLSVARIAMFHDDHELIASTLDRAQKLVDEGGDWDRRNRLKVYRGVHFLSIRNFKKGAELLLDALPTFTASELIDYDDFVVLCVLAGVFALERKDLKKKVIDAPEVIAVVPTVPTIKGFAESLHKSDYAAFFKALAAVEEHHLLPSRLLSIHAKYYTRELRIKAYAQLLESYRSVTMDNLSAAFGVSSEWLDADLARFIAAGRLTCSIDRVNGTVETHRPDAKNARYAAVIKQGDAVLTSVQRLSRVIG</sequence>
<evidence type="ECO:0000256" key="1">
    <source>
        <dbReference type="ARBA" id="ARBA00022942"/>
    </source>
</evidence>
<dbReference type="EMBL" id="PUHQ01000085">
    <property type="protein sequence ID" value="KAG0657151.1"/>
    <property type="molecule type" value="Genomic_DNA"/>
</dbReference>
<evidence type="ECO:0000256" key="2">
    <source>
        <dbReference type="ARBA" id="ARBA00093435"/>
    </source>
</evidence>
<gene>
    <name evidence="6" type="ORF">C6P46_006648</name>
</gene>
<name>A0A9P7B3Z0_RHOMI</name>
<dbReference type="InterPro" id="IPR036390">
    <property type="entry name" value="WH_DNA-bd_sf"/>
</dbReference>
<dbReference type="Pfam" id="PF01399">
    <property type="entry name" value="PCI"/>
    <property type="match status" value="1"/>
</dbReference>
<dbReference type="GO" id="GO:0008541">
    <property type="term" value="C:proteasome regulatory particle, lid subcomplex"/>
    <property type="evidence" value="ECO:0007669"/>
    <property type="project" value="UniProtKB-ARBA"/>
</dbReference>
<feature type="domain" description="PCI" evidence="5">
    <location>
        <begin position="230"/>
        <end position="399"/>
    </location>
</feature>
<comment type="subunit">
    <text evidence="3">The 26S proteasome is composed of a core protease, known as the 20S proteasome, capped at one or both ends by the 19S regulatory complex (RC). The RC is composed of at least 18 different subunits in two subcomplexes, the base and the lid, which form the portions proximal and distal to the 20S proteolytic core, respectively. Component of the lid subcomplex of the 19S RC.</text>
</comment>
<keyword evidence="1" id="KW-0647">Proteasome</keyword>
<evidence type="ECO:0000313" key="6">
    <source>
        <dbReference type="EMBL" id="KAG0657151.1"/>
    </source>
</evidence>
<dbReference type="SUPFAM" id="SSF46785">
    <property type="entry name" value="Winged helix' DNA-binding domain"/>
    <property type="match status" value="1"/>
</dbReference>
<accession>A0A9P7B3Z0</accession>
<comment type="function">
    <text evidence="2">Component of the 19S cap proteasome complex which acts as a regulatory subunit of the 26S proteasome, involved in the ATP-dependent degradation of ubiquitinated proteins.</text>
</comment>
<dbReference type="Gene3D" id="1.25.40.570">
    <property type="match status" value="1"/>
</dbReference>
<evidence type="ECO:0000256" key="4">
    <source>
        <dbReference type="SAM" id="MobiDB-lite"/>
    </source>
</evidence>
<dbReference type="PANTHER" id="PTHR14145:SF1">
    <property type="entry name" value="26S PROTEASOME NON-ATPASE REGULATORY SUBUNIT 6"/>
    <property type="match status" value="1"/>
</dbReference>
<dbReference type="InterPro" id="IPR019585">
    <property type="entry name" value="Rpn7/CSN1"/>
</dbReference>
<dbReference type="SMART" id="SM00088">
    <property type="entry name" value="PINT"/>
    <property type="match status" value="1"/>
</dbReference>
<dbReference type="InterPro" id="IPR000717">
    <property type="entry name" value="PCI_dom"/>
</dbReference>
<dbReference type="GO" id="GO:0043161">
    <property type="term" value="P:proteasome-mediated ubiquitin-dependent protein catabolic process"/>
    <property type="evidence" value="ECO:0007669"/>
    <property type="project" value="TreeGrafter"/>
</dbReference>
<dbReference type="FunFam" id="1.25.40.570:FF:000005">
    <property type="entry name" value="26S proteasome regulatory subunit N7"/>
    <property type="match status" value="1"/>
</dbReference>
<dbReference type="OrthoDB" id="1452at2759"/>
<dbReference type="Pfam" id="PF21154">
    <property type="entry name" value="RPN7_PSMD6_C"/>
    <property type="match status" value="1"/>
</dbReference>
<evidence type="ECO:0000313" key="7">
    <source>
        <dbReference type="Proteomes" id="UP000777482"/>
    </source>
</evidence>
<evidence type="ECO:0000256" key="3">
    <source>
        <dbReference type="ARBA" id="ARBA00093502"/>
    </source>
</evidence>
<dbReference type="InterPro" id="IPR045135">
    <property type="entry name" value="Rpn7_N"/>
</dbReference>
<evidence type="ECO:0000259" key="5">
    <source>
        <dbReference type="PROSITE" id="PS50250"/>
    </source>
</evidence>
<proteinExistence type="predicted"/>
<dbReference type="PANTHER" id="PTHR14145">
    <property type="entry name" value="26S PROTESOME SUBUNIT 6"/>
    <property type="match status" value="1"/>
</dbReference>
<dbReference type="Pfam" id="PF10602">
    <property type="entry name" value="RPN7"/>
    <property type="match status" value="1"/>
</dbReference>
<feature type="region of interest" description="Disordered" evidence="4">
    <location>
        <begin position="75"/>
        <end position="97"/>
    </location>
</feature>